<evidence type="ECO:0000256" key="2">
    <source>
        <dbReference type="ARBA" id="ARBA00022574"/>
    </source>
</evidence>
<evidence type="ECO:0000256" key="1">
    <source>
        <dbReference type="ARBA" id="ARBA00005156"/>
    </source>
</evidence>
<reference evidence="9 10" key="1">
    <citation type="journal article" date="2014" name="BMC Genomics">
        <title>Genome sequencing of four Aureobasidium pullulans varieties: biotechnological potential, stress tolerance, and description of new species.</title>
        <authorList>
            <person name="Gostin Ar C."/>
            <person name="Ohm R.A."/>
            <person name="Kogej T."/>
            <person name="Sonjak S."/>
            <person name="Turk M."/>
            <person name="Zajc J."/>
            <person name="Zalar P."/>
            <person name="Grube M."/>
            <person name="Sun H."/>
            <person name="Han J."/>
            <person name="Sharma A."/>
            <person name="Chiniquy J."/>
            <person name="Ngan C.Y."/>
            <person name="Lipzen A."/>
            <person name="Barry K."/>
            <person name="Grigoriev I.V."/>
            <person name="Gunde-Cimerman N."/>
        </authorList>
    </citation>
    <scope>NUCLEOTIDE SEQUENCE [LARGE SCALE GENOMIC DNA]</scope>
    <source>
        <strain evidence="9 10">EXF-150</strain>
    </source>
</reference>
<dbReference type="HOGENOM" id="CLU_036100_1_0_1"/>
<feature type="region of interest" description="Disordered" evidence="8">
    <location>
        <begin position="41"/>
        <end position="65"/>
    </location>
</feature>
<gene>
    <name evidence="9" type="ORF">M438DRAFT_371063</name>
</gene>
<dbReference type="PANTHER" id="PTHR46042:SF1">
    <property type="entry name" value="DIPHTHINE METHYLTRANSFERASE"/>
    <property type="match status" value="1"/>
</dbReference>
<protein>
    <recommendedName>
        <fullName evidence="6">methylated diphthine methylhydrolase</fullName>
        <ecNumber evidence="6">3.1.1.97</ecNumber>
    </recommendedName>
</protein>
<evidence type="ECO:0000256" key="3">
    <source>
        <dbReference type="ARBA" id="ARBA00022737"/>
    </source>
</evidence>
<dbReference type="InterPro" id="IPR036322">
    <property type="entry name" value="WD40_repeat_dom_sf"/>
</dbReference>
<proteinExistence type="inferred from homology"/>
<comment type="pathway">
    <text evidence="1">Protein modification; peptidyl-diphthamide biosynthesis.</text>
</comment>
<dbReference type="InterPro" id="IPR001680">
    <property type="entry name" value="WD40_rpt"/>
</dbReference>
<name>A0A074Y734_AURPU</name>
<dbReference type="STRING" id="1043002.A0A074Y734"/>
<dbReference type="AlphaFoldDB" id="A0A074Y734"/>
<dbReference type="InterPro" id="IPR015943">
    <property type="entry name" value="WD40/YVTN_repeat-like_dom_sf"/>
</dbReference>
<accession>A0A074Y734</accession>
<evidence type="ECO:0000256" key="5">
    <source>
        <dbReference type="ARBA" id="ARBA00038092"/>
    </source>
</evidence>
<evidence type="ECO:0000256" key="6">
    <source>
        <dbReference type="ARBA" id="ARBA00039131"/>
    </source>
</evidence>
<comment type="similarity">
    <text evidence="5">Belongs to the DPH7 family.</text>
</comment>
<comment type="catalytic activity">
    <reaction evidence="7">
        <text>diphthine methyl ester-[translation elongation factor 2] + H2O = diphthine-[translation elongation factor 2] + methanol + H(+)</text>
        <dbReference type="Rhea" id="RHEA:42656"/>
        <dbReference type="Rhea" id="RHEA-COMP:10172"/>
        <dbReference type="Rhea" id="RHEA-COMP:10173"/>
        <dbReference type="ChEBI" id="CHEBI:15377"/>
        <dbReference type="ChEBI" id="CHEBI:15378"/>
        <dbReference type="ChEBI" id="CHEBI:17790"/>
        <dbReference type="ChEBI" id="CHEBI:79005"/>
        <dbReference type="ChEBI" id="CHEBI:82696"/>
        <dbReference type="EC" id="3.1.1.97"/>
    </reaction>
</comment>
<evidence type="ECO:0000256" key="4">
    <source>
        <dbReference type="ARBA" id="ARBA00022801"/>
    </source>
</evidence>
<dbReference type="RefSeq" id="XP_029766224.1">
    <property type="nucleotide sequence ID" value="XM_029908231.1"/>
</dbReference>
<dbReference type="Gene3D" id="2.130.10.10">
    <property type="entry name" value="YVTN repeat-like/Quinoprotein amine dehydrogenase"/>
    <property type="match status" value="1"/>
</dbReference>
<dbReference type="EMBL" id="KL584974">
    <property type="protein sequence ID" value="KEQ90037.1"/>
    <property type="molecule type" value="Genomic_DNA"/>
</dbReference>
<keyword evidence="10" id="KW-1185">Reference proteome</keyword>
<feature type="compositionally biased region" description="Acidic residues" evidence="8">
    <location>
        <begin position="43"/>
        <end position="59"/>
    </location>
</feature>
<keyword evidence="2" id="KW-0853">WD repeat</keyword>
<dbReference type="Pfam" id="PF00400">
    <property type="entry name" value="WD40"/>
    <property type="match status" value="2"/>
</dbReference>
<evidence type="ECO:0000313" key="10">
    <source>
        <dbReference type="Proteomes" id="UP000030706"/>
    </source>
</evidence>
<keyword evidence="3" id="KW-0677">Repeat</keyword>
<evidence type="ECO:0000256" key="7">
    <source>
        <dbReference type="ARBA" id="ARBA00047551"/>
    </source>
</evidence>
<evidence type="ECO:0000256" key="8">
    <source>
        <dbReference type="SAM" id="MobiDB-lite"/>
    </source>
</evidence>
<dbReference type="GO" id="GO:0061685">
    <property type="term" value="F:diphthine methylesterase activity"/>
    <property type="evidence" value="ECO:0007669"/>
    <property type="project" value="UniProtKB-EC"/>
</dbReference>
<dbReference type="EC" id="3.1.1.97" evidence="6"/>
<sequence>MTSINSIQSLILDLPPSCIEFCPVARDYFVVGTYFLEKKEQEATAEDTTENNNDEESEEVEKKPQTRTGSLILFKVEDDKAIQVSTTQTPYAILDIHFSPHDPTLLAVAGSTGCVQLFNLQSTASSASLSPLSTYQYFGPSTLVLSLAWHPTMHSILGVTTSPGQVYLVDTSLPAAEVEGTAKEILAHDLEAWTLSFSSSGTSIYSGGDDATLRFSGLPASLNSTNTTTSNEDDEQEEQEDQQYVLTWQDRRAHNAGVTAILPLPSEQDILITGSYDDNIRVLYAPLQGRKQVLAEENLEGGVWRLKMLRAEGEKSRYTVLASCMHAGARIVEVKKDEGGEWTIEVLAKFEEHKSMNYGSDVQPGSENGGEQTIISTSFYDKLLCLWRFTLP</sequence>
<dbReference type="SMART" id="SM00320">
    <property type="entry name" value="WD40"/>
    <property type="match status" value="5"/>
</dbReference>
<dbReference type="PANTHER" id="PTHR46042">
    <property type="entry name" value="DIPHTHINE METHYLTRANSFERASE"/>
    <property type="match status" value="1"/>
</dbReference>
<dbReference type="SUPFAM" id="SSF50978">
    <property type="entry name" value="WD40 repeat-like"/>
    <property type="match status" value="1"/>
</dbReference>
<evidence type="ECO:0000313" key="9">
    <source>
        <dbReference type="EMBL" id="KEQ90037.1"/>
    </source>
</evidence>
<dbReference type="OrthoDB" id="1930760at2759"/>
<dbReference type="GO" id="GO:0005737">
    <property type="term" value="C:cytoplasm"/>
    <property type="evidence" value="ECO:0007669"/>
    <property type="project" value="TreeGrafter"/>
</dbReference>
<organism evidence="9 10">
    <name type="scientific">Aureobasidium pullulans EXF-150</name>
    <dbReference type="NCBI Taxonomy" id="1043002"/>
    <lineage>
        <taxon>Eukaryota</taxon>
        <taxon>Fungi</taxon>
        <taxon>Dikarya</taxon>
        <taxon>Ascomycota</taxon>
        <taxon>Pezizomycotina</taxon>
        <taxon>Dothideomycetes</taxon>
        <taxon>Dothideomycetidae</taxon>
        <taxon>Dothideales</taxon>
        <taxon>Saccotheciaceae</taxon>
        <taxon>Aureobasidium</taxon>
    </lineage>
</organism>
<dbReference type="GO" id="GO:0017183">
    <property type="term" value="P:protein histidyl modification to diphthamide"/>
    <property type="evidence" value="ECO:0007669"/>
    <property type="project" value="TreeGrafter"/>
</dbReference>
<dbReference type="InterPro" id="IPR052415">
    <property type="entry name" value="Diphthine_MTase"/>
</dbReference>
<dbReference type="GeneID" id="40750537"/>
<dbReference type="Proteomes" id="UP000030706">
    <property type="component" value="Unassembled WGS sequence"/>
</dbReference>
<keyword evidence="4" id="KW-0378">Hydrolase</keyword>